<dbReference type="AlphaFoldDB" id="A0A4R3XRK1"/>
<proteinExistence type="predicted"/>
<feature type="transmembrane region" description="Helical" evidence="1">
    <location>
        <begin position="22"/>
        <end position="39"/>
    </location>
</feature>
<evidence type="ECO:0000313" key="3">
    <source>
        <dbReference type="EMBL" id="TCV79190.1"/>
    </source>
</evidence>
<evidence type="ECO:0000259" key="2">
    <source>
        <dbReference type="Pfam" id="PF13473"/>
    </source>
</evidence>
<name>A0A4R3XRK1_9PROT</name>
<dbReference type="OrthoDB" id="5958460at2"/>
<sequence>MNKITTNPGGLYSLSNQLRDHAVGYLVLTTLVAVVFLLVPAKASASDLLTYTVTAKDGQLVPNTLNVPAGVRFKIVVRNQGRDAIEFESLQLRKEKVLAPGAESFVVIAPLKPGKYEFFDEFHPDTSRGHIIVK</sequence>
<protein>
    <submittedName>
        <fullName evidence="3">Cupredoxin-like protein</fullName>
    </submittedName>
</protein>
<keyword evidence="1" id="KW-0812">Transmembrane</keyword>
<dbReference type="Gene3D" id="2.60.40.420">
    <property type="entry name" value="Cupredoxins - blue copper proteins"/>
    <property type="match status" value="1"/>
</dbReference>
<keyword evidence="1" id="KW-1133">Transmembrane helix</keyword>
<dbReference type="RefSeq" id="WP_124946891.1">
    <property type="nucleotide sequence ID" value="NZ_BHVT01000047.1"/>
</dbReference>
<comment type="caution">
    <text evidence="3">The sequence shown here is derived from an EMBL/GenBank/DDBJ whole genome shotgun (WGS) entry which is preliminary data.</text>
</comment>
<dbReference type="Proteomes" id="UP000295367">
    <property type="component" value="Unassembled WGS sequence"/>
</dbReference>
<evidence type="ECO:0000313" key="4">
    <source>
        <dbReference type="Proteomes" id="UP000295367"/>
    </source>
</evidence>
<keyword evidence="4" id="KW-1185">Reference proteome</keyword>
<dbReference type="Pfam" id="PF13473">
    <property type="entry name" value="Cupredoxin_1"/>
    <property type="match status" value="1"/>
</dbReference>
<gene>
    <name evidence="3" type="ORF">EDC63_13412</name>
</gene>
<reference evidence="3 4" key="1">
    <citation type="submission" date="2019-03" db="EMBL/GenBank/DDBJ databases">
        <title>Genomic Encyclopedia of Type Strains, Phase IV (KMG-IV): sequencing the most valuable type-strain genomes for metagenomic binning, comparative biology and taxonomic classification.</title>
        <authorList>
            <person name="Goeker M."/>
        </authorList>
    </citation>
    <scope>NUCLEOTIDE SEQUENCE [LARGE SCALE GENOMIC DNA]</scope>
    <source>
        <strain evidence="3 4">DSM 100309</strain>
    </source>
</reference>
<dbReference type="SUPFAM" id="SSF49503">
    <property type="entry name" value="Cupredoxins"/>
    <property type="match status" value="1"/>
</dbReference>
<accession>A0A4R3XRK1</accession>
<evidence type="ECO:0000256" key="1">
    <source>
        <dbReference type="SAM" id="Phobius"/>
    </source>
</evidence>
<feature type="domain" description="EfeO-type cupredoxin-like" evidence="2">
    <location>
        <begin position="32"/>
        <end position="133"/>
    </location>
</feature>
<organism evidence="3 4">
    <name type="scientific">Sulfurirhabdus autotrophica</name>
    <dbReference type="NCBI Taxonomy" id="1706046"/>
    <lineage>
        <taxon>Bacteria</taxon>
        <taxon>Pseudomonadati</taxon>
        <taxon>Pseudomonadota</taxon>
        <taxon>Betaproteobacteria</taxon>
        <taxon>Nitrosomonadales</taxon>
        <taxon>Sulfuricellaceae</taxon>
        <taxon>Sulfurirhabdus</taxon>
    </lineage>
</organism>
<keyword evidence="1" id="KW-0472">Membrane</keyword>
<dbReference type="InterPro" id="IPR008972">
    <property type="entry name" value="Cupredoxin"/>
</dbReference>
<dbReference type="InterPro" id="IPR028096">
    <property type="entry name" value="EfeO_Cupredoxin"/>
</dbReference>
<dbReference type="EMBL" id="SMCO01000034">
    <property type="protein sequence ID" value="TCV79190.1"/>
    <property type="molecule type" value="Genomic_DNA"/>
</dbReference>